<dbReference type="Pfam" id="PF06296">
    <property type="entry name" value="RelE"/>
    <property type="match status" value="1"/>
</dbReference>
<proteinExistence type="predicted"/>
<dbReference type="OrthoDB" id="1364255at2"/>
<protein>
    <recommendedName>
        <fullName evidence="3">Addiction module toxin RelE</fullName>
    </recommendedName>
</protein>
<evidence type="ECO:0000313" key="1">
    <source>
        <dbReference type="EMBL" id="TLU96719.1"/>
    </source>
</evidence>
<dbReference type="InterPro" id="IPR035093">
    <property type="entry name" value="RelE/ParE_toxin_dom_sf"/>
</dbReference>
<comment type="caution">
    <text evidence="1">The sequence shown here is derived from an EMBL/GenBank/DDBJ whole genome shotgun (WGS) entry which is preliminary data.</text>
</comment>
<gene>
    <name evidence="1" type="ORF">FEM55_06240</name>
</gene>
<sequence>MIKITYTPEFKKEYKRLSKKFPSPESDIKLLIEELYKNPTLGKSLGSHAYKIRCQVKSKGKGKSGGVRIITYYLEEDYKIYLLNIYDKSERQSISAKQIRDLIQSVTD</sequence>
<name>A0A5R9KKR7_9BACT</name>
<keyword evidence="2" id="KW-1185">Reference proteome</keyword>
<accession>A0A5R9KKR7</accession>
<dbReference type="SUPFAM" id="SSF143011">
    <property type="entry name" value="RelE-like"/>
    <property type="match status" value="1"/>
</dbReference>
<evidence type="ECO:0000313" key="2">
    <source>
        <dbReference type="Proteomes" id="UP000309788"/>
    </source>
</evidence>
<evidence type="ECO:0008006" key="3">
    <source>
        <dbReference type="Google" id="ProtNLM"/>
    </source>
</evidence>
<dbReference type="Proteomes" id="UP000309788">
    <property type="component" value="Unassembled WGS sequence"/>
</dbReference>
<reference evidence="1 2" key="1">
    <citation type="submission" date="2019-05" db="EMBL/GenBank/DDBJ databases">
        <authorList>
            <person name="Qu J.-H."/>
        </authorList>
    </citation>
    <scope>NUCLEOTIDE SEQUENCE [LARGE SCALE GENOMIC DNA]</scope>
    <source>
        <strain evidence="1 2">Z12</strain>
    </source>
</reference>
<dbReference type="RefSeq" id="WP_138280413.1">
    <property type="nucleotide sequence ID" value="NZ_BMGE01000001.1"/>
</dbReference>
<dbReference type="EMBL" id="VCEI01000011">
    <property type="protein sequence ID" value="TLU96719.1"/>
    <property type="molecule type" value="Genomic_DNA"/>
</dbReference>
<dbReference type="AlphaFoldDB" id="A0A5R9KKR7"/>
<organism evidence="1 2">
    <name type="scientific">Dyadobacter sediminis</name>
    <dbReference type="NCBI Taxonomy" id="1493691"/>
    <lineage>
        <taxon>Bacteria</taxon>
        <taxon>Pseudomonadati</taxon>
        <taxon>Bacteroidota</taxon>
        <taxon>Cytophagia</taxon>
        <taxon>Cytophagales</taxon>
        <taxon>Spirosomataceae</taxon>
        <taxon>Dyadobacter</taxon>
    </lineage>
</organism>
<dbReference type="InterPro" id="IPR009387">
    <property type="entry name" value="HigB-2"/>
</dbReference>
<dbReference type="Gene3D" id="3.30.2310.20">
    <property type="entry name" value="RelE-like"/>
    <property type="match status" value="1"/>
</dbReference>
<dbReference type="PIRSF" id="PIRSF039032">
    <property type="entry name" value="HigB-2"/>
    <property type="match status" value="1"/>
</dbReference>